<dbReference type="RefSeq" id="WP_108684686.1">
    <property type="nucleotide sequence ID" value="NZ_QCYK01000001.1"/>
</dbReference>
<dbReference type="EMBL" id="QCYK01000001">
    <property type="protein sequence ID" value="PUZ28045.1"/>
    <property type="molecule type" value="Genomic_DNA"/>
</dbReference>
<dbReference type="Pfam" id="PF11751">
    <property type="entry name" value="PorP_SprF"/>
    <property type="match status" value="1"/>
</dbReference>
<sequence>MKKLLYIIAILLSVTSLKAQDPHFSQFFASPLTLNPAFTGLFSGDYRIAGNYRSQWQSIGAPFITGTVSGDFGILKNYINPNDIWGVGILAMYDKQGPNGAMSTNYVALSTAYHKSLDPEGNHTLAIGLQGAFVTKRVDISKMTFGDQINPDGSTTGGTTETISKPSLSYFDPNIGILYNGLVGEASNIYAGFSYYHVTQPYESFYDKMNDANRIHKRITAHAGGSFPVNGNNRIFASALFMKQGTATEKTIGAAYGFLLNGMPDDPTMFYIGSWVRFSDAVNPYVGLEVKGFQVGLTYDTNISSLKPASNARGGLEISVIYIHRSDGNNKYKTLCPKF</sequence>
<dbReference type="InterPro" id="IPR019861">
    <property type="entry name" value="PorP/SprF_Bacteroidetes"/>
</dbReference>
<evidence type="ECO:0000256" key="1">
    <source>
        <dbReference type="SAM" id="SignalP"/>
    </source>
</evidence>
<feature type="chain" id="PRO_5015725810" description="Type IX secretion system membrane protein PorP/SprF" evidence="1">
    <location>
        <begin position="20"/>
        <end position="339"/>
    </location>
</feature>
<dbReference type="OrthoDB" id="1186563at2"/>
<feature type="signal peptide" evidence="1">
    <location>
        <begin position="1"/>
        <end position="19"/>
    </location>
</feature>
<organism evidence="2 3">
    <name type="scientific">Chitinophaga parva</name>
    <dbReference type="NCBI Taxonomy" id="2169414"/>
    <lineage>
        <taxon>Bacteria</taxon>
        <taxon>Pseudomonadati</taxon>
        <taxon>Bacteroidota</taxon>
        <taxon>Chitinophagia</taxon>
        <taxon>Chitinophagales</taxon>
        <taxon>Chitinophagaceae</taxon>
        <taxon>Chitinophaga</taxon>
    </lineage>
</organism>
<dbReference type="NCBIfam" id="TIGR03519">
    <property type="entry name" value="T9SS_PorP_fam"/>
    <property type="match status" value="1"/>
</dbReference>
<protein>
    <recommendedName>
        <fullName evidence="4">Type IX secretion system membrane protein PorP/SprF</fullName>
    </recommendedName>
</protein>
<evidence type="ECO:0000313" key="2">
    <source>
        <dbReference type="EMBL" id="PUZ28045.1"/>
    </source>
</evidence>
<reference evidence="2 3" key="1">
    <citation type="submission" date="2018-04" db="EMBL/GenBank/DDBJ databases">
        <title>Chitinophaga fuyangensis sp. nov., isolated from soil in a chemical factory.</title>
        <authorList>
            <person name="Chen K."/>
        </authorList>
    </citation>
    <scope>NUCLEOTIDE SEQUENCE [LARGE SCALE GENOMIC DNA]</scope>
    <source>
        <strain evidence="2 3">LY-1</strain>
    </source>
</reference>
<keyword evidence="3" id="KW-1185">Reference proteome</keyword>
<evidence type="ECO:0000313" key="3">
    <source>
        <dbReference type="Proteomes" id="UP000244450"/>
    </source>
</evidence>
<proteinExistence type="predicted"/>
<evidence type="ECO:0008006" key="4">
    <source>
        <dbReference type="Google" id="ProtNLM"/>
    </source>
</evidence>
<comment type="caution">
    <text evidence="2">The sequence shown here is derived from an EMBL/GenBank/DDBJ whole genome shotgun (WGS) entry which is preliminary data.</text>
</comment>
<accession>A0A2T7BK45</accession>
<dbReference type="AlphaFoldDB" id="A0A2T7BK45"/>
<name>A0A2T7BK45_9BACT</name>
<keyword evidence="1" id="KW-0732">Signal</keyword>
<gene>
    <name evidence="2" type="ORF">DCC81_00745</name>
</gene>
<dbReference type="Proteomes" id="UP000244450">
    <property type="component" value="Unassembled WGS sequence"/>
</dbReference>